<name>A0ABP6RZA1_9PSEU</name>
<evidence type="ECO:0000256" key="2">
    <source>
        <dbReference type="SAM" id="SignalP"/>
    </source>
</evidence>
<accession>A0ABP6RZA1</accession>
<dbReference type="EMBL" id="BAAAYK010000001">
    <property type="protein sequence ID" value="GAA3352108.1"/>
    <property type="molecule type" value="Genomic_DNA"/>
</dbReference>
<proteinExistence type="predicted"/>
<reference evidence="5" key="1">
    <citation type="journal article" date="2014" name="Int. J. Syst. Evol. Microbiol.">
        <title>Complete genome of a new Firmicutes species belonging to the dominant human colonic microbiota ('Ruminococcus bicirculans') reveals two chromosomes and a selective capacity to utilize plant glucans.</title>
        <authorList>
            <consortium name="NISC Comparative Sequencing Program"/>
            <person name="Wegmann U."/>
            <person name="Louis P."/>
            <person name="Goesmann A."/>
            <person name="Henrissat B."/>
            <person name="Duncan S.H."/>
            <person name="Flint H.J."/>
        </authorList>
    </citation>
    <scope>NUCLEOTIDE SEQUENCE</scope>
    <source>
        <strain evidence="5">JCM 9687</strain>
    </source>
</reference>
<dbReference type="EMBL" id="BAAAYK010000038">
    <property type="protein sequence ID" value="GAA3364058.1"/>
    <property type="molecule type" value="Genomic_DNA"/>
</dbReference>
<protein>
    <recommendedName>
        <fullName evidence="7">Secreted protein</fullName>
    </recommendedName>
</protein>
<evidence type="ECO:0000313" key="3">
    <source>
        <dbReference type="EMBL" id="GAA3352108.1"/>
    </source>
</evidence>
<reference evidence="5" key="3">
    <citation type="submission" date="2023-12" db="EMBL/GenBank/DDBJ databases">
        <authorList>
            <person name="Sun Q."/>
            <person name="Inoue M."/>
        </authorList>
    </citation>
    <scope>NUCLEOTIDE SEQUENCE</scope>
    <source>
        <strain evidence="5">JCM 9687</strain>
    </source>
</reference>
<evidence type="ECO:0000313" key="4">
    <source>
        <dbReference type="EMBL" id="GAA3352410.1"/>
    </source>
</evidence>
<evidence type="ECO:0000313" key="6">
    <source>
        <dbReference type="Proteomes" id="UP001500483"/>
    </source>
</evidence>
<dbReference type="Proteomes" id="UP001500483">
    <property type="component" value="Unassembled WGS sequence"/>
</dbReference>
<evidence type="ECO:0000256" key="1">
    <source>
        <dbReference type="SAM" id="MobiDB-lite"/>
    </source>
</evidence>
<keyword evidence="6" id="KW-1185">Reference proteome</keyword>
<keyword evidence="2" id="KW-0732">Signal</keyword>
<gene>
    <name evidence="3" type="ORF">GCM10020366_00190</name>
    <name evidence="4" type="ORF">GCM10020366_01980</name>
    <name evidence="5" type="ORF">GCM10020366_58410</name>
</gene>
<organism evidence="5 6">
    <name type="scientific">Saccharopolyspora gregorii</name>
    <dbReference type="NCBI Taxonomy" id="33914"/>
    <lineage>
        <taxon>Bacteria</taxon>
        <taxon>Bacillati</taxon>
        <taxon>Actinomycetota</taxon>
        <taxon>Actinomycetes</taxon>
        <taxon>Pseudonocardiales</taxon>
        <taxon>Pseudonocardiaceae</taxon>
        <taxon>Saccharopolyspora</taxon>
    </lineage>
</organism>
<comment type="caution">
    <text evidence="5">The sequence shown here is derived from an EMBL/GenBank/DDBJ whole genome shotgun (WGS) entry which is preliminary data.</text>
</comment>
<feature type="chain" id="PRO_5045029781" description="Secreted protein" evidence="2">
    <location>
        <begin position="30"/>
        <end position="92"/>
    </location>
</feature>
<evidence type="ECO:0008006" key="7">
    <source>
        <dbReference type="Google" id="ProtNLM"/>
    </source>
</evidence>
<reference evidence="6" key="2">
    <citation type="journal article" date="2019" name="Int. J. Syst. Evol. Microbiol.">
        <title>The Global Catalogue of Microorganisms (GCM) 10K type strain sequencing project: providing services to taxonomists for standard genome sequencing and annotation.</title>
        <authorList>
            <consortium name="The Broad Institute Genomics Platform"/>
            <consortium name="The Broad Institute Genome Sequencing Center for Infectious Disease"/>
            <person name="Wu L."/>
            <person name="Ma J."/>
        </authorList>
    </citation>
    <scope>NUCLEOTIDE SEQUENCE [LARGE SCALE GENOMIC DNA]</scope>
    <source>
        <strain evidence="6">JCM 9687</strain>
    </source>
</reference>
<sequence>MRFGKALATAALCVAGAGVSLLGTGAASAGPEQLETLPTVYPTGDACLDKVKQMKNDPNTPDDYYAIYCKPVHESDPEGPSQVEVQHGPWVD</sequence>
<feature type="region of interest" description="Disordered" evidence="1">
    <location>
        <begin position="71"/>
        <end position="92"/>
    </location>
</feature>
<evidence type="ECO:0000313" key="5">
    <source>
        <dbReference type="EMBL" id="GAA3364058.1"/>
    </source>
</evidence>
<dbReference type="EMBL" id="BAAAYK010000003">
    <property type="protein sequence ID" value="GAA3352410.1"/>
    <property type="molecule type" value="Genomic_DNA"/>
</dbReference>
<dbReference type="RefSeq" id="WP_344923600.1">
    <property type="nucleotide sequence ID" value="NZ_BAAAYK010000001.1"/>
</dbReference>
<feature type="signal peptide" evidence="2">
    <location>
        <begin position="1"/>
        <end position="29"/>
    </location>
</feature>